<reference evidence="12" key="1">
    <citation type="submission" date="2020-05" db="UniProtKB">
        <authorList>
            <consortium name="EnsemblMetazoa"/>
        </authorList>
    </citation>
    <scope>IDENTIFICATION</scope>
    <source>
        <strain evidence="12">USDA</strain>
    </source>
</reference>
<dbReference type="OrthoDB" id="6475849at2759"/>
<evidence type="ECO:0008006" key="14">
    <source>
        <dbReference type="Google" id="ProtNLM"/>
    </source>
</evidence>
<dbReference type="PANTHER" id="PTHR11733:SF238">
    <property type="entry name" value="FI07649P-RELATED"/>
    <property type="match status" value="1"/>
</dbReference>
<keyword evidence="9" id="KW-0732">Signal</keyword>
<comment type="subcellular location">
    <subcellularLocation>
        <location evidence="2">Cell membrane</location>
        <topology evidence="2">Single-pass type II membrane protein</topology>
    </subcellularLocation>
</comment>
<dbReference type="PRINTS" id="PR00786">
    <property type="entry name" value="NEPRILYSIN"/>
</dbReference>
<feature type="signal peptide" evidence="9">
    <location>
        <begin position="1"/>
        <end position="22"/>
    </location>
</feature>
<evidence type="ECO:0000313" key="12">
    <source>
        <dbReference type="EnsemblMetazoa" id="SCAU008675-PA"/>
    </source>
</evidence>
<keyword evidence="4" id="KW-0645">Protease</keyword>
<keyword evidence="8" id="KW-0482">Metalloprotease</keyword>
<dbReference type="InterPro" id="IPR024079">
    <property type="entry name" value="MetalloPept_cat_dom_sf"/>
</dbReference>
<keyword evidence="7" id="KW-0862">Zinc</keyword>
<evidence type="ECO:0000256" key="4">
    <source>
        <dbReference type="ARBA" id="ARBA00022670"/>
    </source>
</evidence>
<evidence type="ECO:0000256" key="7">
    <source>
        <dbReference type="ARBA" id="ARBA00022833"/>
    </source>
</evidence>
<dbReference type="InterPro" id="IPR018497">
    <property type="entry name" value="Peptidase_M13_C"/>
</dbReference>
<dbReference type="GO" id="GO:0046872">
    <property type="term" value="F:metal ion binding"/>
    <property type="evidence" value="ECO:0007669"/>
    <property type="project" value="UniProtKB-KW"/>
</dbReference>
<dbReference type="PROSITE" id="PS51885">
    <property type="entry name" value="NEPRILYSIN"/>
    <property type="match status" value="1"/>
</dbReference>
<dbReference type="Pfam" id="PF01431">
    <property type="entry name" value="Peptidase_M13"/>
    <property type="match status" value="1"/>
</dbReference>
<dbReference type="Gene3D" id="1.10.1380.10">
    <property type="entry name" value="Neutral endopeptidase , domain2"/>
    <property type="match status" value="1"/>
</dbReference>
<dbReference type="InterPro" id="IPR042089">
    <property type="entry name" value="Peptidase_M13_dom_2"/>
</dbReference>
<evidence type="ECO:0000256" key="1">
    <source>
        <dbReference type="ARBA" id="ARBA00001947"/>
    </source>
</evidence>
<sequence>MSHNIVIFYALVSLLLVKQNQGSEISVAELNAQHTPSVIRQTKATEMLKYFNTSIDPCEDFFEFTCGNFAKHHPTNTTLNTFVILENAMFDKIKNEMHVEDSDDTDVDKKIKNFYRSCIIAWDWMGSYKHKFQNLIKEFGQMPVLEGENWRESDFDWSSTVSRIIYKTGIQILFEIGSTSDLQDNSINRVAFAQPPFDLKDISLYMDESLSIAKQIRRQTIARDLRQYLGVRRGLNAKTAHEILDFETSLARGMIDYKLNVNLSEIFRLVPIETVQEKYLPVWDTKKLVTEALGFTPDLLLIQPGYLDNTFEVMKTASLKTVANFLFYQYLTNFMNDIYDQQQEKNCIKNTRNVFFQPLVNLIYRKYFKEDIKEGLDFLWHELKTAFENTLKSDRLTWMSAATRQYTSQKLKAINLELETYEHNNFSEELESVDINHYDYVYNMKSILKRQGELARAKFNKPPPPIMPDGFSPINVITENVVKVPIGILQPYYTWSSSYPYAYNFGSLGFVVAHEILHGFDNSGRTCDTNGNLLNWWDAESEIKFHQHARCFVDQYKSYSYGGRLLPELANQDENIADNGGLHLAYEAYLSWYEKHQDDEESFPGLEYNNRQLFLISFGQLLCATSRSDLMAELAASDVHVPEKFRVIGPLSNFGEFAKEFECAVGSVMNPENKCVIY</sequence>
<evidence type="ECO:0000256" key="5">
    <source>
        <dbReference type="ARBA" id="ARBA00022723"/>
    </source>
</evidence>
<protein>
    <recommendedName>
        <fullName evidence="14">Peptidase M13 C-terminal domain-containing protein</fullName>
    </recommendedName>
</protein>
<dbReference type="InterPro" id="IPR000718">
    <property type="entry name" value="Peptidase_M13"/>
</dbReference>
<keyword evidence="5" id="KW-0479">Metal-binding</keyword>
<dbReference type="CDD" id="cd08662">
    <property type="entry name" value="M13"/>
    <property type="match status" value="1"/>
</dbReference>
<dbReference type="SUPFAM" id="SSF55486">
    <property type="entry name" value="Metalloproteases ('zincins'), catalytic domain"/>
    <property type="match status" value="1"/>
</dbReference>
<dbReference type="GO" id="GO:0016485">
    <property type="term" value="P:protein processing"/>
    <property type="evidence" value="ECO:0007669"/>
    <property type="project" value="TreeGrafter"/>
</dbReference>
<accession>A0A1I8PJM2</accession>
<keyword evidence="13" id="KW-1185">Reference proteome</keyword>
<dbReference type="Pfam" id="PF05649">
    <property type="entry name" value="Peptidase_M13_N"/>
    <property type="match status" value="1"/>
</dbReference>
<proteinExistence type="inferred from homology"/>
<evidence type="ECO:0000256" key="9">
    <source>
        <dbReference type="SAM" id="SignalP"/>
    </source>
</evidence>
<dbReference type="InterPro" id="IPR008753">
    <property type="entry name" value="Peptidase_M13_N"/>
</dbReference>
<comment type="cofactor">
    <cofactor evidence="1">
        <name>Zn(2+)</name>
        <dbReference type="ChEBI" id="CHEBI:29105"/>
    </cofactor>
</comment>
<dbReference type="AlphaFoldDB" id="A0A1I8PJM2"/>
<evidence type="ECO:0000256" key="2">
    <source>
        <dbReference type="ARBA" id="ARBA00004401"/>
    </source>
</evidence>
<dbReference type="GO" id="GO:0004222">
    <property type="term" value="F:metalloendopeptidase activity"/>
    <property type="evidence" value="ECO:0007669"/>
    <property type="project" value="InterPro"/>
</dbReference>
<evidence type="ECO:0000256" key="3">
    <source>
        <dbReference type="ARBA" id="ARBA00007357"/>
    </source>
</evidence>
<dbReference type="PANTHER" id="PTHR11733">
    <property type="entry name" value="ZINC METALLOPROTEASE FAMILY M13 NEPRILYSIN-RELATED"/>
    <property type="match status" value="1"/>
</dbReference>
<dbReference type="KEGG" id="scac:106082840"/>
<dbReference type="EnsemblMetazoa" id="SCAU008675-RA">
    <property type="protein sequence ID" value="SCAU008675-PA"/>
    <property type="gene ID" value="SCAU008675"/>
</dbReference>
<feature type="chain" id="PRO_5009326746" description="Peptidase M13 C-terminal domain-containing protein" evidence="9">
    <location>
        <begin position="23"/>
        <end position="678"/>
    </location>
</feature>
<dbReference type="Gene3D" id="3.40.390.10">
    <property type="entry name" value="Collagenase (Catalytic Domain)"/>
    <property type="match status" value="1"/>
</dbReference>
<keyword evidence="6" id="KW-0378">Hydrolase</keyword>
<dbReference type="Proteomes" id="UP000095300">
    <property type="component" value="Unassembled WGS sequence"/>
</dbReference>
<organism evidence="12 13">
    <name type="scientific">Stomoxys calcitrans</name>
    <name type="common">Stable fly</name>
    <name type="synonym">Conops calcitrans</name>
    <dbReference type="NCBI Taxonomy" id="35570"/>
    <lineage>
        <taxon>Eukaryota</taxon>
        <taxon>Metazoa</taxon>
        <taxon>Ecdysozoa</taxon>
        <taxon>Arthropoda</taxon>
        <taxon>Hexapoda</taxon>
        <taxon>Insecta</taxon>
        <taxon>Pterygota</taxon>
        <taxon>Neoptera</taxon>
        <taxon>Endopterygota</taxon>
        <taxon>Diptera</taxon>
        <taxon>Brachycera</taxon>
        <taxon>Muscomorpha</taxon>
        <taxon>Muscoidea</taxon>
        <taxon>Muscidae</taxon>
        <taxon>Stomoxys</taxon>
    </lineage>
</organism>
<evidence type="ECO:0000259" key="10">
    <source>
        <dbReference type="Pfam" id="PF01431"/>
    </source>
</evidence>
<feature type="domain" description="Peptidase M13 C-terminal" evidence="10">
    <location>
        <begin position="478"/>
        <end position="676"/>
    </location>
</feature>
<evidence type="ECO:0000256" key="6">
    <source>
        <dbReference type="ARBA" id="ARBA00022801"/>
    </source>
</evidence>
<evidence type="ECO:0000259" key="11">
    <source>
        <dbReference type="Pfam" id="PF05649"/>
    </source>
</evidence>
<name>A0A1I8PJM2_STOCA</name>
<gene>
    <name evidence="12" type="primary">106082840</name>
</gene>
<dbReference type="GO" id="GO:0005886">
    <property type="term" value="C:plasma membrane"/>
    <property type="evidence" value="ECO:0007669"/>
    <property type="project" value="UniProtKB-SubCell"/>
</dbReference>
<dbReference type="VEuPathDB" id="VectorBase:SCAU008675"/>
<feature type="domain" description="Peptidase M13 N-terminal" evidence="11">
    <location>
        <begin position="57"/>
        <end position="416"/>
    </location>
</feature>
<comment type="similarity">
    <text evidence="3">Belongs to the peptidase M13 family.</text>
</comment>
<evidence type="ECO:0000256" key="8">
    <source>
        <dbReference type="ARBA" id="ARBA00023049"/>
    </source>
</evidence>
<evidence type="ECO:0000313" key="13">
    <source>
        <dbReference type="Proteomes" id="UP000095300"/>
    </source>
</evidence>